<dbReference type="Proteomes" id="UP000272942">
    <property type="component" value="Unassembled WGS sequence"/>
</dbReference>
<dbReference type="AlphaFoldDB" id="A0A183AVM4"/>
<reference evidence="4" key="1">
    <citation type="submission" date="2016-06" db="UniProtKB">
        <authorList>
            <consortium name="WormBaseParasite"/>
        </authorList>
    </citation>
    <scope>IDENTIFICATION</scope>
</reference>
<evidence type="ECO:0000313" key="2">
    <source>
        <dbReference type="EMBL" id="VDP87943.1"/>
    </source>
</evidence>
<keyword evidence="3" id="KW-1185">Reference proteome</keyword>
<dbReference type="WBParaSite" id="ECPE_0001104301-mRNA-1">
    <property type="protein sequence ID" value="ECPE_0001104301-mRNA-1"/>
    <property type="gene ID" value="ECPE_0001104301"/>
</dbReference>
<evidence type="ECO:0000313" key="4">
    <source>
        <dbReference type="WBParaSite" id="ECPE_0001104301-mRNA-1"/>
    </source>
</evidence>
<protein>
    <submittedName>
        <fullName evidence="2 4">Uncharacterized protein</fullName>
    </submittedName>
</protein>
<feature type="compositionally biased region" description="Low complexity" evidence="1">
    <location>
        <begin position="78"/>
        <end position="88"/>
    </location>
</feature>
<feature type="compositionally biased region" description="Polar residues" evidence="1">
    <location>
        <begin position="58"/>
        <end position="77"/>
    </location>
</feature>
<accession>A0A183AVM4</accession>
<gene>
    <name evidence="2" type="ORF">ECPE_LOCUS11009</name>
</gene>
<proteinExistence type="predicted"/>
<evidence type="ECO:0000256" key="1">
    <source>
        <dbReference type="SAM" id="MobiDB-lite"/>
    </source>
</evidence>
<reference evidence="2 3" key="2">
    <citation type="submission" date="2018-11" db="EMBL/GenBank/DDBJ databases">
        <authorList>
            <consortium name="Pathogen Informatics"/>
        </authorList>
    </citation>
    <scope>NUCLEOTIDE SEQUENCE [LARGE SCALE GENOMIC DNA]</scope>
    <source>
        <strain evidence="2 3">Egypt</strain>
    </source>
</reference>
<organism evidence="4">
    <name type="scientific">Echinostoma caproni</name>
    <dbReference type="NCBI Taxonomy" id="27848"/>
    <lineage>
        <taxon>Eukaryota</taxon>
        <taxon>Metazoa</taxon>
        <taxon>Spiralia</taxon>
        <taxon>Lophotrochozoa</taxon>
        <taxon>Platyhelminthes</taxon>
        <taxon>Trematoda</taxon>
        <taxon>Digenea</taxon>
        <taxon>Plagiorchiida</taxon>
        <taxon>Echinostomata</taxon>
        <taxon>Echinostomatoidea</taxon>
        <taxon>Echinostomatidae</taxon>
        <taxon>Echinostoma</taxon>
    </lineage>
</organism>
<evidence type="ECO:0000313" key="3">
    <source>
        <dbReference type="Proteomes" id="UP000272942"/>
    </source>
</evidence>
<feature type="region of interest" description="Disordered" evidence="1">
    <location>
        <begin position="1"/>
        <end position="107"/>
    </location>
</feature>
<sequence length="107" mass="11720">MPSMSKDKRGSRRVRVSENRGLSSKSQPIPIPTARVPLSRLNGNRGSTAEGIRPNRENLGTTVPDQNTNGNTVNPEGNASNRRNSSASKTQSEYLLICPEFPERCEP</sequence>
<dbReference type="EMBL" id="UZAN01050069">
    <property type="protein sequence ID" value="VDP87943.1"/>
    <property type="molecule type" value="Genomic_DNA"/>
</dbReference>
<name>A0A183AVM4_9TREM</name>